<dbReference type="AlphaFoldDB" id="A0A7D5P4Q5"/>
<organism evidence="1 2">
    <name type="scientific">Halosimplex rubrum</name>
    <dbReference type="NCBI Taxonomy" id="869889"/>
    <lineage>
        <taxon>Archaea</taxon>
        <taxon>Methanobacteriati</taxon>
        <taxon>Methanobacteriota</taxon>
        <taxon>Stenosarchaea group</taxon>
        <taxon>Halobacteria</taxon>
        <taxon>Halobacteriales</taxon>
        <taxon>Haloarculaceae</taxon>
        <taxon>Halosimplex</taxon>
    </lineage>
</organism>
<name>A0A7D5P4Q5_9EURY</name>
<dbReference type="KEGG" id="hrr:HZS55_09185"/>
<gene>
    <name evidence="1" type="ORF">HZS55_09185</name>
</gene>
<sequence length="288" mass="31700">MGITASDVVSDDDVRAIVEEIRNQYYQARRPFREHDATDINSNSFDFPVSNSDIDGEAVEIPEGADYPRAEKDYSEVSAAYTKYGVEVTISDEAVDDGYIDVEMDAEEDMVRAEEKRMDTVAFGVLSGNTNSAGPIDANSNSNNTIEYADIVQARQQAFTDELSLSDTVLVAAGQNMADFLNMDEFTQASELGDQVITQGVLPGGNLVGTEALLGVVGDVPVYLSNSGSFSQGQAFMVDTSNFGWESVRWDTEIDQYREDSNDQDVWKIRGRWDWVATQPSANIEINT</sequence>
<accession>A0A7D5P4Q5</accession>
<keyword evidence="2" id="KW-1185">Reference proteome</keyword>
<dbReference type="OrthoDB" id="350112at2157"/>
<evidence type="ECO:0000313" key="1">
    <source>
        <dbReference type="EMBL" id="QLH77458.1"/>
    </source>
</evidence>
<dbReference type="SUPFAM" id="SSF56563">
    <property type="entry name" value="Major capsid protein gp5"/>
    <property type="match status" value="1"/>
</dbReference>
<reference evidence="1 2" key="1">
    <citation type="submission" date="2020-07" db="EMBL/GenBank/DDBJ databases">
        <title>Halosimplex pelagicum sp. nov. and Halosimplex rubrum sp. nov., isolated from salted brown alga Laminaria, and emended description of the genus Halosimplex.</title>
        <authorList>
            <person name="Cui H."/>
        </authorList>
    </citation>
    <scope>NUCLEOTIDE SEQUENCE [LARGE SCALE GENOMIC DNA]</scope>
    <source>
        <strain evidence="1 2">R27</strain>
    </source>
</reference>
<proteinExistence type="predicted"/>
<dbReference type="RefSeq" id="WP_179911385.1">
    <property type="nucleotide sequence ID" value="NZ_CP058910.1"/>
</dbReference>
<dbReference type="GeneID" id="56078034"/>
<dbReference type="Proteomes" id="UP000509667">
    <property type="component" value="Chromosome"/>
</dbReference>
<protein>
    <recommendedName>
        <fullName evidence="3">Phage major capsid protein</fullName>
    </recommendedName>
</protein>
<dbReference type="Pfam" id="PF25209">
    <property type="entry name" value="Phage_capsid_4"/>
    <property type="match status" value="1"/>
</dbReference>
<evidence type="ECO:0008006" key="3">
    <source>
        <dbReference type="Google" id="ProtNLM"/>
    </source>
</evidence>
<evidence type="ECO:0000313" key="2">
    <source>
        <dbReference type="Proteomes" id="UP000509667"/>
    </source>
</evidence>
<dbReference type="EMBL" id="CP058910">
    <property type="protein sequence ID" value="QLH77458.1"/>
    <property type="molecule type" value="Genomic_DNA"/>
</dbReference>